<accession>A0ABR6Z8J5</accession>
<keyword evidence="2" id="KW-1185">Reference proteome</keyword>
<evidence type="ECO:0000313" key="1">
    <source>
        <dbReference type="EMBL" id="MBC3908075.1"/>
    </source>
</evidence>
<dbReference type="Proteomes" id="UP000646911">
    <property type="component" value="Unassembled WGS sequence"/>
</dbReference>
<proteinExistence type="predicted"/>
<dbReference type="EMBL" id="JACOFX010000004">
    <property type="protein sequence ID" value="MBC3908075.1"/>
    <property type="molecule type" value="Genomic_DNA"/>
</dbReference>
<comment type="caution">
    <text evidence="1">The sequence shown here is derived from an EMBL/GenBank/DDBJ whole genome shotgun (WGS) entry which is preliminary data.</text>
</comment>
<organism evidence="1 2">
    <name type="scientific">Undibacterium umbellatum</name>
    <dbReference type="NCBI Taxonomy" id="2762300"/>
    <lineage>
        <taxon>Bacteria</taxon>
        <taxon>Pseudomonadati</taxon>
        <taxon>Pseudomonadota</taxon>
        <taxon>Betaproteobacteria</taxon>
        <taxon>Burkholderiales</taxon>
        <taxon>Oxalobacteraceae</taxon>
        <taxon>Undibacterium</taxon>
    </lineage>
</organism>
<protein>
    <submittedName>
        <fullName evidence="1">Uncharacterized protein</fullName>
    </submittedName>
</protein>
<gene>
    <name evidence="1" type="ORF">H8L47_10895</name>
</gene>
<evidence type="ECO:0000313" key="2">
    <source>
        <dbReference type="Proteomes" id="UP000646911"/>
    </source>
</evidence>
<name>A0ABR6Z8J5_9BURK</name>
<sequence length="143" mass="16667">MRFLIFLISLVVLGKFLFGMGQEGYQSTVNDTKAKYAVERIQEKLPIKFENGVKIEKAEYFDHTVSLYSTEGWKREISTEQREEFKRVLVQAYCKGKMKTLSEAKLRIDYVFTTQARSLNDLSTDTWKVALQPGDCKEQHRIN</sequence>
<reference evidence="1 2" key="1">
    <citation type="submission" date="2020-08" db="EMBL/GenBank/DDBJ databases">
        <title>Novel species isolated from subtropical streams in China.</title>
        <authorList>
            <person name="Lu H."/>
        </authorList>
    </citation>
    <scope>NUCLEOTIDE SEQUENCE [LARGE SCALE GENOMIC DNA]</scope>
    <source>
        <strain evidence="1 2">NL8W</strain>
    </source>
</reference>